<feature type="transmembrane region" description="Helical" evidence="1">
    <location>
        <begin position="83"/>
        <end position="104"/>
    </location>
</feature>
<evidence type="ECO:0000313" key="2">
    <source>
        <dbReference type="EMBL" id="KSU75830.1"/>
    </source>
</evidence>
<dbReference type="OrthoDB" id="9803832at2"/>
<name>A0A0V8IM24_9MICC</name>
<accession>A0A0V8IM24</accession>
<keyword evidence="3" id="KW-1185">Reference proteome</keyword>
<feature type="transmembrane region" description="Helical" evidence="1">
    <location>
        <begin position="56"/>
        <end position="76"/>
    </location>
</feature>
<dbReference type="AlphaFoldDB" id="A0A0V8IM24"/>
<dbReference type="Proteomes" id="UP000053199">
    <property type="component" value="Unassembled WGS sequence"/>
</dbReference>
<dbReference type="Pfam" id="PF06993">
    <property type="entry name" value="DUF1304"/>
    <property type="match status" value="1"/>
</dbReference>
<reference evidence="2 3" key="1">
    <citation type="journal article" date="2014" name="Arch. Microbiol.">
        <title>Arthrobacter enclensis sp. nov., isolated from sediment sample.</title>
        <authorList>
            <person name="Dastager S.G."/>
            <person name="Liu Q."/>
            <person name="Tang S.K."/>
            <person name="Krishnamurthi S."/>
            <person name="Lee J.C."/>
            <person name="Li W.J."/>
        </authorList>
    </citation>
    <scope>NUCLEOTIDE SEQUENCE [LARGE SCALE GENOMIC DNA]</scope>
    <source>
        <strain evidence="2 3">NIO-1008</strain>
    </source>
</reference>
<protein>
    <submittedName>
        <fullName evidence="2">Epimerase</fullName>
    </submittedName>
</protein>
<sequence length="134" mass="14098">MILASLLFAFLAAALHVFIFTMESLTWTKPATWKRFSIESQENAEITKPLAYNQGFYNLFLAIGALVGIGLVAFGSDGSAQDVAGWTLVFASCGSMLLAALVLALSGRKYLRAAATQGATPLLAVVLGLVAVAL</sequence>
<evidence type="ECO:0000313" key="3">
    <source>
        <dbReference type="Proteomes" id="UP000053199"/>
    </source>
</evidence>
<organism evidence="2 3">
    <name type="scientific">Pseudarthrobacter enclensis</name>
    <dbReference type="NCBI Taxonomy" id="993070"/>
    <lineage>
        <taxon>Bacteria</taxon>
        <taxon>Bacillati</taxon>
        <taxon>Actinomycetota</taxon>
        <taxon>Actinomycetes</taxon>
        <taxon>Micrococcales</taxon>
        <taxon>Micrococcaceae</taxon>
        <taxon>Pseudarthrobacter</taxon>
    </lineage>
</organism>
<evidence type="ECO:0000256" key="1">
    <source>
        <dbReference type="SAM" id="Phobius"/>
    </source>
</evidence>
<gene>
    <name evidence="2" type="ORF">AS031_10570</name>
</gene>
<keyword evidence="1" id="KW-0472">Membrane</keyword>
<comment type="caution">
    <text evidence="2">The sequence shown here is derived from an EMBL/GenBank/DDBJ whole genome shotgun (WGS) entry which is preliminary data.</text>
</comment>
<dbReference type="EMBL" id="LNQM01000004">
    <property type="protein sequence ID" value="KSU75830.1"/>
    <property type="molecule type" value="Genomic_DNA"/>
</dbReference>
<dbReference type="STRING" id="993070.AS031_10570"/>
<dbReference type="InterPro" id="IPR009732">
    <property type="entry name" value="DUF1304"/>
</dbReference>
<dbReference type="PANTHER" id="PTHR38446">
    <property type="entry name" value="BLL0914 PROTEIN"/>
    <property type="match status" value="1"/>
</dbReference>
<keyword evidence="1" id="KW-1133">Transmembrane helix</keyword>
<proteinExistence type="predicted"/>
<keyword evidence="1" id="KW-0812">Transmembrane</keyword>
<dbReference type="RefSeq" id="WP_058268124.1">
    <property type="nucleotide sequence ID" value="NZ_FMAZ01000004.1"/>
</dbReference>
<feature type="transmembrane region" description="Helical" evidence="1">
    <location>
        <begin position="110"/>
        <end position="133"/>
    </location>
</feature>
<dbReference type="PANTHER" id="PTHR38446:SF1">
    <property type="entry name" value="BLL0914 PROTEIN"/>
    <property type="match status" value="1"/>
</dbReference>